<feature type="region of interest" description="Disordered" evidence="1">
    <location>
        <begin position="352"/>
        <end position="390"/>
    </location>
</feature>
<dbReference type="GO" id="GO:0005737">
    <property type="term" value="C:cytoplasm"/>
    <property type="evidence" value="ECO:0007669"/>
    <property type="project" value="TreeGrafter"/>
</dbReference>
<accession>A0AAV5RF76</accession>
<dbReference type="SUPFAM" id="SSF50978">
    <property type="entry name" value="WD40 repeat-like"/>
    <property type="match status" value="1"/>
</dbReference>
<comment type="caution">
    <text evidence="5">The sequence shown here is derived from an EMBL/GenBank/DDBJ whole genome shotgun (WGS) entry which is preliminary data.</text>
</comment>
<feature type="domain" description="Vid27 PH-like" evidence="3">
    <location>
        <begin position="215"/>
        <end position="319"/>
    </location>
</feature>
<evidence type="ECO:0000313" key="5">
    <source>
        <dbReference type="EMBL" id="GMM49234.1"/>
    </source>
</evidence>
<evidence type="ECO:0000313" key="6">
    <source>
        <dbReference type="Proteomes" id="UP001362899"/>
    </source>
</evidence>
<feature type="domain" description="Vid27 N-terminal" evidence="4">
    <location>
        <begin position="1"/>
        <end position="148"/>
    </location>
</feature>
<dbReference type="PANTHER" id="PTHR31913:SF0">
    <property type="entry name" value="VACUOLAR IMPORT AND DEGRADATION PROTEIN 27"/>
    <property type="match status" value="1"/>
</dbReference>
<feature type="region of interest" description="Disordered" evidence="1">
    <location>
        <begin position="168"/>
        <end position="194"/>
    </location>
</feature>
<dbReference type="Pfam" id="PF17747">
    <property type="entry name" value="VID27_PH"/>
    <property type="match status" value="1"/>
</dbReference>
<dbReference type="InterPro" id="IPR013863">
    <property type="entry name" value="VID27_C"/>
</dbReference>
<dbReference type="InterPro" id="IPR040458">
    <property type="entry name" value="Vid27"/>
</dbReference>
<dbReference type="InterPro" id="IPR040979">
    <property type="entry name" value="Vid27_N"/>
</dbReference>
<dbReference type="InterPro" id="IPR036322">
    <property type="entry name" value="WD40_repeat_dom_sf"/>
</dbReference>
<evidence type="ECO:0000259" key="4">
    <source>
        <dbReference type="Pfam" id="PF17748"/>
    </source>
</evidence>
<dbReference type="Pfam" id="PF08553">
    <property type="entry name" value="VID27"/>
    <property type="match status" value="1"/>
</dbReference>
<organism evidence="5 6">
    <name type="scientific">Starmerella bacillaris</name>
    <name type="common">Yeast</name>
    <name type="synonym">Candida zemplinina</name>
    <dbReference type="NCBI Taxonomy" id="1247836"/>
    <lineage>
        <taxon>Eukaryota</taxon>
        <taxon>Fungi</taxon>
        <taxon>Dikarya</taxon>
        <taxon>Ascomycota</taxon>
        <taxon>Saccharomycotina</taxon>
        <taxon>Dipodascomycetes</taxon>
        <taxon>Dipodascales</taxon>
        <taxon>Trichomonascaceae</taxon>
        <taxon>Starmerella</taxon>
    </lineage>
</organism>
<feature type="compositionally biased region" description="Basic and acidic residues" evidence="1">
    <location>
        <begin position="168"/>
        <end position="180"/>
    </location>
</feature>
<proteinExistence type="predicted"/>
<evidence type="ECO:0000256" key="1">
    <source>
        <dbReference type="SAM" id="MobiDB-lite"/>
    </source>
</evidence>
<dbReference type="Pfam" id="PF17748">
    <property type="entry name" value="VID27_N"/>
    <property type="match status" value="1"/>
</dbReference>
<evidence type="ECO:0000259" key="2">
    <source>
        <dbReference type="Pfam" id="PF08553"/>
    </source>
</evidence>
<evidence type="ECO:0000259" key="3">
    <source>
        <dbReference type="Pfam" id="PF17747"/>
    </source>
</evidence>
<dbReference type="InterPro" id="IPR040768">
    <property type="entry name" value="Vid27_PH"/>
</dbReference>
<feature type="compositionally biased region" description="Acidic residues" evidence="1">
    <location>
        <begin position="352"/>
        <end position="381"/>
    </location>
</feature>
<dbReference type="GO" id="GO:0005634">
    <property type="term" value="C:nucleus"/>
    <property type="evidence" value="ECO:0007669"/>
    <property type="project" value="TreeGrafter"/>
</dbReference>
<dbReference type="AlphaFoldDB" id="A0AAV5RF76"/>
<name>A0AAV5RF76_STABA</name>
<dbReference type="EMBL" id="BTGC01000001">
    <property type="protein sequence ID" value="GMM49234.1"/>
    <property type="molecule type" value="Genomic_DNA"/>
</dbReference>
<feature type="compositionally biased region" description="Polar residues" evidence="1">
    <location>
        <begin position="181"/>
        <end position="194"/>
    </location>
</feature>
<dbReference type="Proteomes" id="UP001362899">
    <property type="component" value="Unassembled WGS sequence"/>
</dbReference>
<gene>
    <name evidence="5" type="ORF">DASB73_001920</name>
</gene>
<sequence length="726" mass="81735">MNMFSRIFNHQSGGKPLASLSPGEFWIFRSPSSPKGQRELIFTNAELTLNSTTRDNFVQIQIADLNGEKSQDDTEFPLDKEDNSYLVHPGLELGYSVVDDKVVIAWKDLESEGDTFEFICSSSVTSESLETFDTVACESLYLQSHEKLPAKDKREEAFSALMKDYSENGRKKQNATKETENNSADDSTNKGNDTALKNFTLESQDFGEGELKNSVTCDLCIFDSSRNVFMSPENLRSVQAVVLDQGNYKFSLEIRKDDAALLNTPIEPNDLNQYIDIATKSLVFNYICEDGTVMSYLLLFKTEGDLTDFDTVLSIALYEICNRKKWEKLAEPDKDYLINALSGWNMKYDTEADEDNDAEEDDDDESSEDEEDAEEDDDEGDFGAQNERNSALEIGHVNDRTYVVRGDKIGVFSNANHNLKHSTTIENVGFDPDRILLHDRDRSLILQNKNNANNLYRMDLETGKIVDEWESFKQINDFNPVSKFAQTTGESTLLGVSGKSMYYIDPRVAEGIVNTKTEKTYSQNLGFSNICATADGFFAVGDKRGAIRLFSEMGKVAKTLIPGLGDPIVGLDVTADGKYVLATCKSYLLLIETQTNDINGFNQLWPVDSRPKPRKLMITPENLSYMYQVTKQPISFTPARFNISTNSKEATIVTSTGPYLVTWDLKKILRNEKSSYRIKQYKSQITAENFEFGTDQRVILTLADDVNIVSKRALKNPDQVLRQGSQ</sequence>
<protein>
    <submittedName>
        <fullName evidence="5">Vid27 protein</fullName>
    </submittedName>
</protein>
<dbReference type="PANTHER" id="PTHR31913">
    <property type="entry name" value="VACUOLAR IMPORT AND DEGRADATION PROTEIN 27"/>
    <property type="match status" value="1"/>
</dbReference>
<keyword evidence="6" id="KW-1185">Reference proteome</keyword>
<reference evidence="5 6" key="1">
    <citation type="journal article" date="2023" name="Elife">
        <title>Identification of key yeast species and microbe-microbe interactions impacting larval growth of Drosophila in the wild.</title>
        <authorList>
            <person name="Mure A."/>
            <person name="Sugiura Y."/>
            <person name="Maeda R."/>
            <person name="Honda K."/>
            <person name="Sakurai N."/>
            <person name="Takahashi Y."/>
            <person name="Watada M."/>
            <person name="Katoh T."/>
            <person name="Gotoh A."/>
            <person name="Gotoh Y."/>
            <person name="Taniguchi I."/>
            <person name="Nakamura K."/>
            <person name="Hayashi T."/>
            <person name="Katayama T."/>
            <person name="Uemura T."/>
            <person name="Hattori Y."/>
        </authorList>
    </citation>
    <scope>NUCLEOTIDE SEQUENCE [LARGE SCALE GENOMIC DNA]</scope>
    <source>
        <strain evidence="5 6">SB-73</strain>
    </source>
</reference>
<feature type="domain" description="Vacuolar import/degradation Vid27 C-terminal" evidence="2">
    <location>
        <begin position="387"/>
        <end position="719"/>
    </location>
</feature>